<evidence type="ECO:0000313" key="2">
    <source>
        <dbReference type="Proteomes" id="UP001164539"/>
    </source>
</evidence>
<comment type="caution">
    <text evidence="1">The sequence shown here is derived from an EMBL/GenBank/DDBJ whole genome shotgun (WGS) entry which is preliminary data.</text>
</comment>
<reference evidence="1 2" key="1">
    <citation type="journal article" date="2023" name="Science">
        <title>Complex scaffold remodeling in plant triterpene biosynthesis.</title>
        <authorList>
            <person name="De La Pena R."/>
            <person name="Hodgson H."/>
            <person name="Liu J.C."/>
            <person name="Stephenson M.J."/>
            <person name="Martin A.C."/>
            <person name="Owen C."/>
            <person name="Harkess A."/>
            <person name="Leebens-Mack J."/>
            <person name="Jimenez L.E."/>
            <person name="Osbourn A."/>
            <person name="Sattely E.S."/>
        </authorList>
    </citation>
    <scope>NUCLEOTIDE SEQUENCE [LARGE SCALE GENOMIC DNA]</scope>
    <source>
        <strain evidence="2">cv. JPN11</strain>
        <tissue evidence="1">Leaf</tissue>
    </source>
</reference>
<dbReference type="Proteomes" id="UP001164539">
    <property type="component" value="Chromosome 14"/>
</dbReference>
<gene>
    <name evidence="1" type="ORF">OWV82_025251</name>
</gene>
<dbReference type="EMBL" id="CM051407">
    <property type="protein sequence ID" value="KAJ4702126.1"/>
    <property type="molecule type" value="Genomic_DNA"/>
</dbReference>
<proteinExistence type="predicted"/>
<organism evidence="1 2">
    <name type="scientific">Melia azedarach</name>
    <name type="common">Chinaberry tree</name>
    <dbReference type="NCBI Taxonomy" id="155640"/>
    <lineage>
        <taxon>Eukaryota</taxon>
        <taxon>Viridiplantae</taxon>
        <taxon>Streptophyta</taxon>
        <taxon>Embryophyta</taxon>
        <taxon>Tracheophyta</taxon>
        <taxon>Spermatophyta</taxon>
        <taxon>Magnoliopsida</taxon>
        <taxon>eudicotyledons</taxon>
        <taxon>Gunneridae</taxon>
        <taxon>Pentapetalae</taxon>
        <taxon>rosids</taxon>
        <taxon>malvids</taxon>
        <taxon>Sapindales</taxon>
        <taxon>Meliaceae</taxon>
        <taxon>Melia</taxon>
    </lineage>
</organism>
<keyword evidence="2" id="KW-1185">Reference proteome</keyword>
<evidence type="ECO:0000313" key="1">
    <source>
        <dbReference type="EMBL" id="KAJ4702126.1"/>
    </source>
</evidence>
<accession>A0ACC1WSD7</accession>
<name>A0ACC1WSD7_MELAZ</name>
<sequence>MKENNDLTFHDSEFEVAAILLELHNLIFKSESSSGFSFNWGAKKKRSYLRDIPSLPSPPPSVVEVAVAAVVPTCETEKPKALSPATPLLFWPSESDEKSKHNSRRKVSFKRKREEYLKIKDELTESNNIFKEEIKNLKRYYDQQKALNLKLKTMKERMVLGLQVEPSQPKLSLNHPMEVAHQDRRQQTPYTVHRQPFIMGRTAHNSESSHCLYGQNLSFLTSNGGLLMINNNDNAGPSVIPDLNVSSSEESFMITESGQAAFKSGIADKSESRALAAQARQRRIQICRSKNPIAGSKLRYPVCR</sequence>
<protein>
    <submittedName>
        <fullName evidence="1">Dihydroxy-acid dehydratase 1</fullName>
    </submittedName>
</protein>